<sequence length="102" mass="11148">MLSNGSSKLILTAAASLAVGFFICKKSNIFKTLNKPTTLNKTIDEECGEISSGVTTSTDSTLKTITLEKQGKSLGDRSKKLREERDYNNEKIRKITSSSKSL</sequence>
<evidence type="ECO:0000256" key="1">
    <source>
        <dbReference type="SAM" id="MobiDB-lite"/>
    </source>
</evidence>
<accession>A0A0K0E7T1</accession>
<protein>
    <submittedName>
        <fullName evidence="3 4">Uncharacterized protein</fullName>
    </submittedName>
</protein>
<evidence type="ECO:0000313" key="3">
    <source>
        <dbReference type="WBParaSite" id="SSTP_0000555700.1"/>
    </source>
</evidence>
<dbReference type="WBParaSite" id="TCONS_00001285.p1">
    <property type="protein sequence ID" value="TCONS_00001285.p1"/>
    <property type="gene ID" value="XLOC_001190"/>
</dbReference>
<dbReference type="AlphaFoldDB" id="A0A0K0E7T1"/>
<dbReference type="WBParaSite" id="SSTP_0000555700.1">
    <property type="protein sequence ID" value="SSTP_0000555700.1"/>
    <property type="gene ID" value="SSTP_0000555700"/>
</dbReference>
<name>A0A0K0E7T1_STRER</name>
<keyword evidence="2" id="KW-1185">Reference proteome</keyword>
<dbReference type="Proteomes" id="UP000035681">
    <property type="component" value="Unplaced"/>
</dbReference>
<proteinExistence type="predicted"/>
<reference evidence="3" key="1">
    <citation type="submission" date="2015-08" db="UniProtKB">
        <authorList>
            <consortium name="WormBaseParasite"/>
        </authorList>
    </citation>
    <scope>IDENTIFICATION</scope>
</reference>
<feature type="compositionally biased region" description="Basic and acidic residues" evidence="1">
    <location>
        <begin position="73"/>
        <end position="93"/>
    </location>
</feature>
<organism evidence="3">
    <name type="scientific">Strongyloides stercoralis</name>
    <name type="common">Threadworm</name>
    <dbReference type="NCBI Taxonomy" id="6248"/>
    <lineage>
        <taxon>Eukaryota</taxon>
        <taxon>Metazoa</taxon>
        <taxon>Ecdysozoa</taxon>
        <taxon>Nematoda</taxon>
        <taxon>Chromadorea</taxon>
        <taxon>Rhabditida</taxon>
        <taxon>Tylenchina</taxon>
        <taxon>Panagrolaimomorpha</taxon>
        <taxon>Strongyloidoidea</taxon>
        <taxon>Strongyloididae</taxon>
        <taxon>Strongyloides</taxon>
    </lineage>
</organism>
<feature type="region of interest" description="Disordered" evidence="1">
    <location>
        <begin position="73"/>
        <end position="102"/>
    </location>
</feature>
<evidence type="ECO:0000313" key="2">
    <source>
        <dbReference type="Proteomes" id="UP000035681"/>
    </source>
</evidence>
<evidence type="ECO:0000313" key="4">
    <source>
        <dbReference type="WBParaSite" id="TCONS_00001285.p1"/>
    </source>
</evidence>